<name>A0AAW1PJI9_9CHLO</name>
<organism evidence="2 3">
    <name type="scientific">[Myrmecia] bisecta</name>
    <dbReference type="NCBI Taxonomy" id="41462"/>
    <lineage>
        <taxon>Eukaryota</taxon>
        <taxon>Viridiplantae</taxon>
        <taxon>Chlorophyta</taxon>
        <taxon>core chlorophytes</taxon>
        <taxon>Trebouxiophyceae</taxon>
        <taxon>Trebouxiales</taxon>
        <taxon>Trebouxiaceae</taxon>
        <taxon>Myrmecia</taxon>
    </lineage>
</organism>
<dbReference type="AlphaFoldDB" id="A0AAW1PJI9"/>
<reference evidence="2 3" key="1">
    <citation type="journal article" date="2024" name="Nat. Commun.">
        <title>Phylogenomics reveals the evolutionary origins of lichenization in chlorophyte algae.</title>
        <authorList>
            <person name="Puginier C."/>
            <person name="Libourel C."/>
            <person name="Otte J."/>
            <person name="Skaloud P."/>
            <person name="Haon M."/>
            <person name="Grisel S."/>
            <person name="Petersen M."/>
            <person name="Berrin J.G."/>
            <person name="Delaux P.M."/>
            <person name="Dal Grande F."/>
            <person name="Keller J."/>
        </authorList>
    </citation>
    <scope>NUCLEOTIDE SEQUENCE [LARGE SCALE GENOMIC DNA]</scope>
    <source>
        <strain evidence="2 3">SAG 2043</strain>
    </source>
</reference>
<evidence type="ECO:0000313" key="3">
    <source>
        <dbReference type="Proteomes" id="UP001489004"/>
    </source>
</evidence>
<accession>A0AAW1PJI9</accession>
<dbReference type="Pfam" id="PF03992">
    <property type="entry name" value="ABM"/>
    <property type="match status" value="1"/>
</dbReference>
<comment type="caution">
    <text evidence="2">The sequence shown here is derived from an EMBL/GenBank/DDBJ whole genome shotgun (WGS) entry which is preliminary data.</text>
</comment>
<dbReference type="Proteomes" id="UP001489004">
    <property type="component" value="Unassembled WGS sequence"/>
</dbReference>
<evidence type="ECO:0000259" key="1">
    <source>
        <dbReference type="Pfam" id="PF03992"/>
    </source>
</evidence>
<sequence>MNSTAPSLLGGRLEAAPCTNHHLRPRSAQCSAGQNRSCHHLYGAVGLSTVRCQASFTARADSNGASQPATKKPPVKASAKGFANRNRFWVPPSVVVDFEAEWRFREACMAKHGGFLGLEMVKQGSDEDYVCTSRWASVPEWEKWSCSPEARRSHLPLTVMQYVPSNREGFPEDFVPFRAMQQAVNAKY</sequence>
<dbReference type="InterPro" id="IPR007138">
    <property type="entry name" value="ABM_dom"/>
</dbReference>
<dbReference type="Gene3D" id="3.30.70.100">
    <property type="match status" value="1"/>
</dbReference>
<dbReference type="EMBL" id="JALJOR010000010">
    <property type="protein sequence ID" value="KAK9809935.1"/>
    <property type="molecule type" value="Genomic_DNA"/>
</dbReference>
<evidence type="ECO:0000313" key="2">
    <source>
        <dbReference type="EMBL" id="KAK9809935.1"/>
    </source>
</evidence>
<dbReference type="SUPFAM" id="SSF54909">
    <property type="entry name" value="Dimeric alpha+beta barrel"/>
    <property type="match status" value="1"/>
</dbReference>
<proteinExistence type="predicted"/>
<gene>
    <name evidence="2" type="ORF">WJX72_001959</name>
</gene>
<protein>
    <recommendedName>
        <fullName evidence="1">ABM domain-containing protein</fullName>
    </recommendedName>
</protein>
<feature type="domain" description="ABM" evidence="1">
    <location>
        <begin position="84"/>
        <end position="153"/>
    </location>
</feature>
<dbReference type="InterPro" id="IPR011008">
    <property type="entry name" value="Dimeric_a/b-barrel"/>
</dbReference>
<keyword evidence="3" id="KW-1185">Reference proteome</keyword>